<evidence type="ECO:0000313" key="2">
    <source>
        <dbReference type="EMBL" id="RDB37334.1"/>
    </source>
</evidence>
<proteinExistence type="predicted"/>
<dbReference type="Pfam" id="PF14280">
    <property type="entry name" value="DUF4365"/>
    <property type="match status" value="1"/>
</dbReference>
<accession>A0A369L035</accession>
<dbReference type="AlphaFoldDB" id="A0A369L035"/>
<evidence type="ECO:0000313" key="3">
    <source>
        <dbReference type="Proteomes" id="UP000253934"/>
    </source>
</evidence>
<feature type="domain" description="DUF4365" evidence="1">
    <location>
        <begin position="9"/>
        <end position="163"/>
    </location>
</feature>
<name>A0A369L035_9BACT</name>
<protein>
    <submittedName>
        <fullName evidence="2">DUF4365 domain-containing protein</fullName>
    </submittedName>
</protein>
<reference evidence="2" key="1">
    <citation type="submission" date="2018-04" db="EMBL/GenBank/DDBJ databases">
        <title>Draft genome sequence of the Candidatus Spirobacillus cienkowskii, a pathogen of freshwater Daphnia species, reconstructed from hemolymph metagenomic reads.</title>
        <authorList>
            <person name="Bresciani L."/>
            <person name="Lemos L.N."/>
            <person name="Wale N."/>
            <person name="Lin J.Y."/>
            <person name="Fernandes G.R."/>
            <person name="Duffy M.A."/>
            <person name="Rodrigues J.M."/>
        </authorList>
    </citation>
    <scope>NUCLEOTIDE SEQUENCE [LARGE SCALE GENOMIC DNA]</scope>
    <source>
        <strain evidence="2">Binning01</strain>
    </source>
</reference>
<dbReference type="EMBL" id="QOVW01000002">
    <property type="protein sequence ID" value="RDB37334.1"/>
    <property type="molecule type" value="Genomic_DNA"/>
</dbReference>
<evidence type="ECO:0000259" key="1">
    <source>
        <dbReference type="Pfam" id="PF14280"/>
    </source>
</evidence>
<dbReference type="Proteomes" id="UP000253934">
    <property type="component" value="Unassembled WGS sequence"/>
</dbReference>
<sequence>MTTIQNIKENLSIAYVRAIAAKAGVNISKPENDYGIDLTLKEVTSIQRPDGTKRFIESGVAIDVQLKCSHNIEVKKDFIIYDLEAKTYNDLIIKEVNTQRILIVLKIPTNEAEWILQDEKRLEIRHCAYWISLHGKEEIKNNSSKRIEIPVTQKFTPEALKNFFKNIKEGVKI</sequence>
<keyword evidence="3" id="KW-1185">Reference proteome</keyword>
<gene>
    <name evidence="2" type="ORF">DCC88_00640</name>
</gene>
<organism evidence="2 3">
    <name type="scientific">Spirobacillus cienkowskii</name>
    <dbReference type="NCBI Taxonomy" id="495820"/>
    <lineage>
        <taxon>Bacteria</taxon>
        <taxon>Pseudomonadati</taxon>
        <taxon>Bdellovibrionota</taxon>
        <taxon>Oligoflexia</taxon>
        <taxon>Silvanigrellales</taxon>
        <taxon>Spirobacillus</taxon>
    </lineage>
</organism>
<comment type="caution">
    <text evidence="2">The sequence shown here is derived from an EMBL/GenBank/DDBJ whole genome shotgun (WGS) entry which is preliminary data.</text>
</comment>
<dbReference type="InterPro" id="IPR025375">
    <property type="entry name" value="DUF4365"/>
</dbReference>